<organism evidence="2 3">
    <name type="scientific">Hibiscus sabdariffa</name>
    <name type="common">roselle</name>
    <dbReference type="NCBI Taxonomy" id="183260"/>
    <lineage>
        <taxon>Eukaryota</taxon>
        <taxon>Viridiplantae</taxon>
        <taxon>Streptophyta</taxon>
        <taxon>Embryophyta</taxon>
        <taxon>Tracheophyta</taxon>
        <taxon>Spermatophyta</taxon>
        <taxon>Magnoliopsida</taxon>
        <taxon>eudicotyledons</taxon>
        <taxon>Gunneridae</taxon>
        <taxon>Pentapetalae</taxon>
        <taxon>rosids</taxon>
        <taxon>malvids</taxon>
        <taxon>Malvales</taxon>
        <taxon>Malvaceae</taxon>
        <taxon>Malvoideae</taxon>
        <taxon>Hibiscus</taxon>
    </lineage>
</organism>
<evidence type="ECO:0000313" key="3">
    <source>
        <dbReference type="Proteomes" id="UP001396334"/>
    </source>
</evidence>
<keyword evidence="3" id="KW-1185">Reference proteome</keyword>
<dbReference type="EMBL" id="JBBPBN010000012">
    <property type="protein sequence ID" value="KAK9027194.1"/>
    <property type="molecule type" value="Genomic_DNA"/>
</dbReference>
<evidence type="ECO:0000256" key="1">
    <source>
        <dbReference type="SAM" id="MobiDB-lite"/>
    </source>
</evidence>
<proteinExistence type="predicted"/>
<gene>
    <name evidence="2" type="ORF">V6N11_067036</name>
</gene>
<reference evidence="2 3" key="1">
    <citation type="journal article" date="2024" name="G3 (Bethesda)">
        <title>Genome assembly of Hibiscus sabdariffa L. provides insights into metabolisms of medicinal natural products.</title>
        <authorList>
            <person name="Kim T."/>
        </authorList>
    </citation>
    <scope>NUCLEOTIDE SEQUENCE [LARGE SCALE GENOMIC DNA]</scope>
    <source>
        <strain evidence="2">TK-2024</strain>
        <tissue evidence="2">Old leaves</tissue>
    </source>
</reference>
<feature type="compositionally biased region" description="Polar residues" evidence="1">
    <location>
        <begin position="177"/>
        <end position="187"/>
    </location>
</feature>
<feature type="region of interest" description="Disordered" evidence="1">
    <location>
        <begin position="161"/>
        <end position="187"/>
    </location>
</feature>
<name>A0ABR2SPX5_9ROSI</name>
<feature type="compositionally biased region" description="Polar residues" evidence="1">
    <location>
        <begin position="161"/>
        <end position="170"/>
    </location>
</feature>
<evidence type="ECO:0000313" key="2">
    <source>
        <dbReference type="EMBL" id="KAK9027194.1"/>
    </source>
</evidence>
<comment type="caution">
    <text evidence="2">The sequence shown here is derived from an EMBL/GenBank/DDBJ whole genome shotgun (WGS) entry which is preliminary data.</text>
</comment>
<accession>A0ABR2SPX5</accession>
<protein>
    <submittedName>
        <fullName evidence="2">Uncharacterized protein</fullName>
    </submittedName>
</protein>
<dbReference type="Proteomes" id="UP001396334">
    <property type="component" value="Unassembled WGS sequence"/>
</dbReference>
<sequence>MFSGPTGHPVVSYSLAFTTPSAMVGYASDSCQGVSPSVSSFSTHAQTHSMPVSFMTRPAASYIDTPTQVSGQEVVWYPDSGATHHITNNRNNLQSDAAYIDSKSSLNGKDGESAGATNFPLVLVSGDVELVNQPSRRKDLSLGQSGLPIDRVAANSDLGLGQTSQQSASSYLGPGLRQTQSAKGVHSTGSSPLAWDVWILSQMRCARMRVP</sequence>